<evidence type="ECO:0000313" key="1">
    <source>
        <dbReference type="EMBL" id="BBH19731.1"/>
    </source>
</evidence>
<dbReference type="Gene3D" id="2.60.40.4070">
    <property type="match status" value="1"/>
</dbReference>
<proteinExistence type="predicted"/>
<dbReference type="Gene3D" id="3.20.20.80">
    <property type="entry name" value="Glycosidases"/>
    <property type="match status" value="1"/>
</dbReference>
<sequence>MRKMYGFVLGVMVLTALMLFGSKVSYAANVAVQDTDSSFVYYNGISSAADSTTADNSSAKMMNNSLNWNITYLKTDLSLLKPGISYDIYFKVKVKHAAASPTGAAFKLGVWDNTNLSYVLAEKVIPASNTQNMVWKEYRIGTFKPNSSVNQLVFYVAGANNMAQVSEIYVDSIIFKEHASYIIQNSSFDLYNDSIGATIADGLPSDNSAAVLNNGVIQEWNVQAPIDSAKIEAGVPYKIEMVVYPQYTNWDTSTGDVFGYLVYDNTAAAYAISPTVVKSTDWPVSLKFPTYFGVTTAAVTLDPTHTYHVAFFKVNNAAGFPAVRIDKVIIEKATIDDNPSQSISAYPYKISPSNQDGMNDSTQITYTLPSTQTIDLKIYNTADNSLIKTLTNGVSQSGTNTIIWDGKNTAGQIVPNGLYVAKVSNSTGTLFAKNIQVITGITLAVPPVNTSSNLFPRIVWFAGELVPYYSPAASTYMNSTFSDIKNMNANTVAMVNMSRKTPADYAMYLDTASTHGLKVIAMPDPESAYLNEALANDEAAMYSYLTDLIAPIRYKSALLNYYLRDEPTDDAKTVDNLKDMKRMLETIDPVHPVSLVFEDIKSVSSLYSQLTPFSLIEDVYPAKEGEPIGKFGAGVWDYTEQMDYFDLQIRKNISNPAPYWNVVQTFGGTGTSWRIPTAAELRAMTYLAIGHDAKGTGSFIYQSQQGWKGIVDNNYNHTAAYTAFQTLFAEISSMETTVKNMKVIGNAASTIGGGLVVSGVTINASADVTTHIDKVTGDKYLVVVNRDCTASQNVTITIDRAKLGMDISAITNVYDNSTISYTTNASNYQIINLNFAPGAGKLLKLVKSSAYYTGQDSSFSIWNGATINNADVSASDSKTAMKVVTATNGWDFQWFWDKSQLVPGVTYQIYAVVKIRYANDEITTNPYSSPPLTPTGNAIEAGVYDVTAGTQIGTPVAVSAANMKNMLWQTIKVGTFIPSQTNSQYVYISPANNMSNVNAVYVDKFYFIPA</sequence>
<dbReference type="Proteomes" id="UP000275368">
    <property type="component" value="Chromosome"/>
</dbReference>
<keyword evidence="2" id="KW-1185">Reference proteome</keyword>
<evidence type="ECO:0000313" key="2">
    <source>
        <dbReference type="Proteomes" id="UP000275368"/>
    </source>
</evidence>
<gene>
    <name evidence="1" type="ORF">Back11_10760</name>
</gene>
<reference evidence="1 2" key="1">
    <citation type="submission" date="2018-11" db="EMBL/GenBank/DDBJ databases">
        <title>Complete genome sequence of Paenibacillus baekrokdamisoli strain KCTC 33723.</title>
        <authorList>
            <person name="Kang S.W."/>
            <person name="Lee K.C."/>
            <person name="Kim K.K."/>
            <person name="Kim J.S."/>
            <person name="Kim D.S."/>
            <person name="Ko S.H."/>
            <person name="Yang S.H."/>
            <person name="Lee J.S."/>
        </authorList>
    </citation>
    <scope>NUCLEOTIDE SEQUENCE [LARGE SCALE GENOMIC DNA]</scope>
    <source>
        <strain evidence="1 2">KCTC 33723</strain>
    </source>
</reference>
<dbReference type="KEGG" id="pbk:Back11_10760"/>
<accession>A0A3G9J1L0</accession>
<dbReference type="Gene3D" id="2.60.120.260">
    <property type="entry name" value="Galactose-binding domain-like"/>
    <property type="match status" value="2"/>
</dbReference>
<dbReference type="OrthoDB" id="2675589at2"/>
<protein>
    <submittedName>
        <fullName evidence="1">Uncharacterized protein</fullName>
    </submittedName>
</protein>
<name>A0A3G9J1L0_9BACL</name>
<dbReference type="InterPro" id="IPR025965">
    <property type="entry name" value="FlgD/Vpr_Ig-like"/>
</dbReference>
<dbReference type="AlphaFoldDB" id="A0A3G9J1L0"/>
<dbReference type="Pfam" id="PF13860">
    <property type="entry name" value="FlgD_ig"/>
    <property type="match status" value="1"/>
</dbReference>
<organism evidence="1 2">
    <name type="scientific">Paenibacillus baekrokdamisoli</name>
    <dbReference type="NCBI Taxonomy" id="1712516"/>
    <lineage>
        <taxon>Bacteria</taxon>
        <taxon>Bacillati</taxon>
        <taxon>Bacillota</taxon>
        <taxon>Bacilli</taxon>
        <taxon>Bacillales</taxon>
        <taxon>Paenibacillaceae</taxon>
        <taxon>Paenibacillus</taxon>
    </lineage>
</organism>
<dbReference type="EMBL" id="AP019308">
    <property type="protein sequence ID" value="BBH19731.1"/>
    <property type="molecule type" value="Genomic_DNA"/>
</dbReference>
<dbReference type="RefSeq" id="WP_125654285.1">
    <property type="nucleotide sequence ID" value="NZ_AP019308.1"/>
</dbReference>